<evidence type="ECO:0000313" key="1">
    <source>
        <dbReference type="EMBL" id="AMB85186.1"/>
    </source>
</evidence>
<gene>
    <name evidence="1" type="ORF">AWM79_07655</name>
</gene>
<organism evidence="1 2">
    <name type="scientific">Pseudomonas agarici</name>
    <dbReference type="NCBI Taxonomy" id="46677"/>
    <lineage>
        <taxon>Bacteria</taxon>
        <taxon>Pseudomonadati</taxon>
        <taxon>Pseudomonadota</taxon>
        <taxon>Gammaproteobacteria</taxon>
        <taxon>Pseudomonadales</taxon>
        <taxon>Pseudomonadaceae</taxon>
        <taxon>Pseudomonas</taxon>
    </lineage>
</organism>
<dbReference type="RefSeq" id="WP_060782539.1">
    <property type="nucleotide sequence ID" value="NZ_CP014135.1"/>
</dbReference>
<protein>
    <submittedName>
        <fullName evidence="1">Uncharacterized protein</fullName>
    </submittedName>
</protein>
<name>A0A0X1SZD0_PSEAA</name>
<dbReference type="STRING" id="46677.AWM79_07655"/>
<keyword evidence="2" id="KW-1185">Reference proteome</keyword>
<dbReference type="KEGG" id="pagb:AWM79_07655"/>
<accession>A0A0X1SZD0</accession>
<evidence type="ECO:0000313" key="2">
    <source>
        <dbReference type="Proteomes" id="UP000063229"/>
    </source>
</evidence>
<proteinExistence type="predicted"/>
<sequence length="136" mass="14953">MKTITMTDVNELARRTGNTPMGVLTDLIEQGYQLIEEAPQSKGKPLSSAKDAVSLWKESKQRVADEMYKGDPLVRQLMDADNASKSFAPQTLKTILQRDEQGNVIGTSKSMLTGATMKEQAELMAAIRATYNQGDN</sequence>
<dbReference type="EMBL" id="CP014135">
    <property type="protein sequence ID" value="AMB85186.1"/>
    <property type="molecule type" value="Genomic_DNA"/>
</dbReference>
<dbReference type="AlphaFoldDB" id="A0A0X1SZD0"/>
<dbReference type="Proteomes" id="UP000063229">
    <property type="component" value="Chromosome"/>
</dbReference>
<reference evidence="1 2" key="1">
    <citation type="submission" date="2016-01" db="EMBL/GenBank/DDBJ databases">
        <authorList>
            <person name="McClelland M."/>
            <person name="Jain A."/>
            <person name="Saraogi P."/>
            <person name="Mendelson R."/>
            <person name="Westerman R."/>
            <person name="SanMiguel P."/>
            <person name="Csonka L."/>
        </authorList>
    </citation>
    <scope>NUCLEOTIDE SEQUENCE [LARGE SCALE GENOMIC DNA]</scope>
    <source>
        <strain evidence="1 2">NCPPB 2472</strain>
    </source>
</reference>